<organism evidence="2 3">
    <name type="scientific">Anopheles quadriannulatus</name>
    <name type="common">Mosquito</name>
    <dbReference type="NCBI Taxonomy" id="34691"/>
    <lineage>
        <taxon>Eukaryota</taxon>
        <taxon>Metazoa</taxon>
        <taxon>Ecdysozoa</taxon>
        <taxon>Arthropoda</taxon>
        <taxon>Hexapoda</taxon>
        <taxon>Insecta</taxon>
        <taxon>Pterygota</taxon>
        <taxon>Neoptera</taxon>
        <taxon>Endopterygota</taxon>
        <taxon>Diptera</taxon>
        <taxon>Nematocera</taxon>
        <taxon>Culicoidea</taxon>
        <taxon>Culicidae</taxon>
        <taxon>Anophelinae</taxon>
        <taxon>Anopheles</taxon>
    </lineage>
</organism>
<reference evidence="2" key="1">
    <citation type="submission" date="2020-05" db="UniProtKB">
        <authorList>
            <consortium name="EnsemblMetazoa"/>
        </authorList>
    </citation>
    <scope>IDENTIFICATION</scope>
    <source>
        <strain evidence="2">SANGQUA</strain>
    </source>
</reference>
<name>A0A182X4P0_ANOQN</name>
<feature type="region of interest" description="Disordered" evidence="1">
    <location>
        <begin position="38"/>
        <end position="59"/>
    </location>
</feature>
<feature type="compositionally biased region" description="Low complexity" evidence="1">
    <location>
        <begin position="45"/>
        <end position="57"/>
    </location>
</feature>
<feature type="compositionally biased region" description="Low complexity" evidence="1">
    <location>
        <begin position="92"/>
        <end position="115"/>
    </location>
</feature>
<sequence>MQSSTIASRRFSLVRTDAIERPRLLNAIAIRCRKTSRQRCPTGHGRTSQQSRSSGRSCIHSDSCTLLANSLEVMMRTRFLARVGADWYSIESSPDGGSGSAASSSSKPGRPASSSRSRERFCFSSSRCLRSACRMASVRPWFLYWSMKREAGSSVSDIFGGGGGRPFNTLCS</sequence>
<accession>A0A182X4P0</accession>
<dbReference type="AlphaFoldDB" id="A0A182X4P0"/>
<feature type="region of interest" description="Disordered" evidence="1">
    <location>
        <begin position="92"/>
        <end position="116"/>
    </location>
</feature>
<dbReference type="Proteomes" id="UP000076407">
    <property type="component" value="Unassembled WGS sequence"/>
</dbReference>
<evidence type="ECO:0000313" key="2">
    <source>
        <dbReference type="EnsemblMetazoa" id="AQUA004767-PA"/>
    </source>
</evidence>
<dbReference type="EnsemblMetazoa" id="AQUA004767-RA">
    <property type="protein sequence ID" value="AQUA004767-PA"/>
    <property type="gene ID" value="AQUA004767"/>
</dbReference>
<proteinExistence type="predicted"/>
<dbReference type="VEuPathDB" id="VectorBase:AQUA004767"/>
<protein>
    <submittedName>
        <fullName evidence="2">Uncharacterized protein</fullName>
    </submittedName>
</protein>
<evidence type="ECO:0000313" key="3">
    <source>
        <dbReference type="Proteomes" id="UP000076407"/>
    </source>
</evidence>
<keyword evidence="3" id="KW-1185">Reference proteome</keyword>
<evidence type="ECO:0000256" key="1">
    <source>
        <dbReference type="SAM" id="MobiDB-lite"/>
    </source>
</evidence>